<dbReference type="Proteomes" id="UP000270224">
    <property type="component" value="Unassembled WGS sequence"/>
</dbReference>
<dbReference type="EMBL" id="RJUG01000002">
    <property type="protein sequence ID" value="ROI09992.1"/>
    <property type="molecule type" value="Genomic_DNA"/>
</dbReference>
<reference evidence="2" key="1">
    <citation type="submission" date="2018-11" db="EMBL/GenBank/DDBJ databases">
        <title>Proposal to divide the Flavobacteriaceae and reorganize its genera based on Amino Acid Identity values calculated from whole genome sequences.</title>
        <authorList>
            <person name="Nicholson A.C."/>
            <person name="Gulvik C.A."/>
            <person name="Whitney A.M."/>
            <person name="Humrighouse B.W."/>
            <person name="Bell M."/>
            <person name="Holmens B."/>
            <person name="Steigerwalt A."/>
            <person name="Villarma A."/>
            <person name="Sheth M."/>
            <person name="Batra D."/>
            <person name="Pryor J."/>
            <person name="Bernardet J.-F."/>
            <person name="Hugo C."/>
            <person name="Kampfer P."/>
            <person name="Newman J."/>
            <person name="Mcquiston J.R."/>
        </authorList>
    </citation>
    <scope>NUCLEOTIDE SEQUENCE [LARGE SCALE GENOMIC DNA]</scope>
    <source>
        <strain evidence="2">H3056</strain>
    </source>
</reference>
<organism evidence="1 2">
    <name type="scientific">Kaistella daneshvariae</name>
    <dbReference type="NCBI Taxonomy" id="2487074"/>
    <lineage>
        <taxon>Bacteria</taxon>
        <taxon>Pseudomonadati</taxon>
        <taxon>Bacteroidota</taxon>
        <taxon>Flavobacteriia</taxon>
        <taxon>Flavobacteriales</taxon>
        <taxon>Weeksellaceae</taxon>
        <taxon>Chryseobacterium group</taxon>
        <taxon>Kaistella</taxon>
    </lineage>
</organism>
<gene>
    <name evidence="1" type="ORF">EGI11_04345</name>
</gene>
<proteinExistence type="predicted"/>
<comment type="caution">
    <text evidence="1">The sequence shown here is derived from an EMBL/GenBank/DDBJ whole genome shotgun (WGS) entry which is preliminary data.</text>
</comment>
<accession>A0A3N0WY40</accession>
<protein>
    <submittedName>
        <fullName evidence="1">Uncharacterized protein</fullName>
    </submittedName>
</protein>
<evidence type="ECO:0000313" key="1">
    <source>
        <dbReference type="EMBL" id="ROI09992.1"/>
    </source>
</evidence>
<evidence type="ECO:0000313" key="2">
    <source>
        <dbReference type="Proteomes" id="UP000270224"/>
    </source>
</evidence>
<sequence>MKSWFSESFFRKWMKHFSKNLPNTFPHLINEIKENLLLPQVILWLVDKWIICKGMKFKIKPKKIPP</sequence>
<dbReference type="AlphaFoldDB" id="A0A3N0WY40"/>
<name>A0A3N0WY40_9FLAO</name>